<dbReference type="InterPro" id="IPR035940">
    <property type="entry name" value="CAP_sf"/>
</dbReference>
<proteinExistence type="predicted"/>
<evidence type="ECO:0000256" key="1">
    <source>
        <dbReference type="SAM" id="MobiDB-lite"/>
    </source>
</evidence>
<feature type="domain" description="SCP" evidence="2">
    <location>
        <begin position="123"/>
        <end position="230"/>
    </location>
</feature>
<organism evidence="3 4">
    <name type="scientific">Candidatus Yonathbacteria bacterium CG_4_10_14_0_8_um_filter_43_17</name>
    <dbReference type="NCBI Taxonomy" id="1975099"/>
    <lineage>
        <taxon>Bacteria</taxon>
        <taxon>Candidatus Yonathiibacteriota</taxon>
    </lineage>
</organism>
<evidence type="ECO:0000313" key="3">
    <source>
        <dbReference type="EMBL" id="PIY58492.1"/>
    </source>
</evidence>
<dbReference type="CDD" id="cd05379">
    <property type="entry name" value="CAP_bacterial"/>
    <property type="match status" value="1"/>
</dbReference>
<dbReference type="AlphaFoldDB" id="A0A2M7Q5W9"/>
<sequence length="334" mass="35620">MLASLLKILAGILALIGAGALSYTYFRETFAPSEVVQEIPVVVKKEQSSPRPSLETAVSNSTQVATKKVEPKTTTATATAIAANGSLVPKTAVVEKSVVTPGPLRAITKTTSATDLTVRGIIERTNIERAQNGVLPALIENALLNRDAQMKVDDMFAKQYFEHVSPTGVGPSDLAQAVGYAYVTVGENLALGDFEGDAGVVTAWMNSPGHRANILNTHYREIGVAVGKGMYEGHMTWLAVQSFGLPLSACPAIDQTLKAQIDSTSATIADLRFQLDAKKAQLDATSQHDPNYNTYVNEYNALVPQYNSLVEANRVAVATYNAGVQAFNACIAFL</sequence>
<evidence type="ECO:0000313" key="4">
    <source>
        <dbReference type="Proteomes" id="UP000230732"/>
    </source>
</evidence>
<dbReference type="PANTHER" id="PTHR31157:SF1">
    <property type="entry name" value="SCP DOMAIN-CONTAINING PROTEIN"/>
    <property type="match status" value="1"/>
</dbReference>
<comment type="caution">
    <text evidence="3">The sequence shown here is derived from an EMBL/GenBank/DDBJ whole genome shotgun (WGS) entry which is preliminary data.</text>
</comment>
<dbReference type="SUPFAM" id="SSF55797">
    <property type="entry name" value="PR-1-like"/>
    <property type="match status" value="1"/>
</dbReference>
<accession>A0A2M7Q5W9</accession>
<dbReference type="PANTHER" id="PTHR31157">
    <property type="entry name" value="SCP DOMAIN-CONTAINING PROTEIN"/>
    <property type="match status" value="1"/>
</dbReference>
<reference evidence="4" key="1">
    <citation type="submission" date="2017-09" db="EMBL/GenBank/DDBJ databases">
        <title>Depth-based differentiation of microbial function through sediment-hosted aquifers and enrichment of novel symbionts in the deep terrestrial subsurface.</title>
        <authorList>
            <person name="Probst A.J."/>
            <person name="Ladd B."/>
            <person name="Jarett J.K."/>
            <person name="Geller-Mcgrath D.E."/>
            <person name="Sieber C.M.K."/>
            <person name="Emerson J.B."/>
            <person name="Anantharaman K."/>
            <person name="Thomas B.C."/>
            <person name="Malmstrom R."/>
            <person name="Stieglmeier M."/>
            <person name="Klingl A."/>
            <person name="Woyke T."/>
            <person name="Ryan C.M."/>
            <person name="Banfield J.F."/>
        </authorList>
    </citation>
    <scope>NUCLEOTIDE SEQUENCE [LARGE SCALE GENOMIC DNA]</scope>
</reference>
<dbReference type="InterPro" id="IPR014044">
    <property type="entry name" value="CAP_dom"/>
</dbReference>
<feature type="compositionally biased region" description="Polar residues" evidence="1">
    <location>
        <begin position="56"/>
        <end position="65"/>
    </location>
</feature>
<name>A0A2M7Q5W9_9BACT</name>
<dbReference type="Pfam" id="PF00188">
    <property type="entry name" value="CAP"/>
    <property type="match status" value="1"/>
</dbReference>
<dbReference type="Proteomes" id="UP000230732">
    <property type="component" value="Unassembled WGS sequence"/>
</dbReference>
<protein>
    <recommendedName>
        <fullName evidence="2">SCP domain-containing protein</fullName>
    </recommendedName>
</protein>
<evidence type="ECO:0000259" key="2">
    <source>
        <dbReference type="Pfam" id="PF00188"/>
    </source>
</evidence>
<dbReference type="EMBL" id="PFKX01000040">
    <property type="protein sequence ID" value="PIY58492.1"/>
    <property type="molecule type" value="Genomic_DNA"/>
</dbReference>
<gene>
    <name evidence="3" type="ORF">COY98_02065</name>
</gene>
<dbReference type="Gene3D" id="3.40.33.10">
    <property type="entry name" value="CAP"/>
    <property type="match status" value="1"/>
</dbReference>
<feature type="region of interest" description="Disordered" evidence="1">
    <location>
        <begin position="50"/>
        <end position="70"/>
    </location>
</feature>